<proteinExistence type="inferred from homology"/>
<evidence type="ECO:0000256" key="6">
    <source>
        <dbReference type="ARBA" id="ARBA00022927"/>
    </source>
</evidence>
<dbReference type="InterPro" id="IPR003849">
    <property type="entry name" value="Preprotein_translocase_YajC"/>
</dbReference>
<evidence type="ECO:0000256" key="9">
    <source>
        <dbReference type="ARBA" id="ARBA00023136"/>
    </source>
</evidence>
<keyword evidence="3" id="KW-0813">Transport</keyword>
<evidence type="ECO:0000256" key="7">
    <source>
        <dbReference type="ARBA" id="ARBA00022989"/>
    </source>
</evidence>
<organism evidence="12 13">
    <name type="scientific">Ammonicoccus fulvus</name>
    <dbReference type="NCBI Taxonomy" id="3138240"/>
    <lineage>
        <taxon>Bacteria</taxon>
        <taxon>Bacillati</taxon>
        <taxon>Actinomycetota</taxon>
        <taxon>Actinomycetes</taxon>
        <taxon>Propionibacteriales</taxon>
        <taxon>Propionibacteriaceae</taxon>
        <taxon>Ammonicoccus</taxon>
    </lineage>
</organism>
<dbReference type="NCBIfam" id="TIGR00739">
    <property type="entry name" value="yajC"/>
    <property type="match status" value="1"/>
</dbReference>
<keyword evidence="13" id="KW-1185">Reference proteome</keyword>
<feature type="region of interest" description="Disordered" evidence="10">
    <location>
        <begin position="89"/>
        <end position="137"/>
    </location>
</feature>
<evidence type="ECO:0000256" key="8">
    <source>
        <dbReference type="ARBA" id="ARBA00023010"/>
    </source>
</evidence>
<keyword evidence="6" id="KW-0653">Protein transport</keyword>
<evidence type="ECO:0000256" key="2">
    <source>
        <dbReference type="ARBA" id="ARBA00006742"/>
    </source>
</evidence>
<sequence>MDPLTTGLLIALMVASFYFLIIRPNRRRQAEQTKLTESLQPGVRVMLSSGIYGTVVSVGEKQATVQIAPGIEVLVLKQAVLQVITPGSQFAEDGPVGLESPAEPEYLDDPASDPELDHRPVSDPDPETFRSDEDRKG</sequence>
<evidence type="ECO:0000256" key="4">
    <source>
        <dbReference type="ARBA" id="ARBA00022475"/>
    </source>
</evidence>
<keyword evidence="7 11" id="KW-1133">Transmembrane helix</keyword>
<feature type="compositionally biased region" description="Basic and acidic residues" evidence="10">
    <location>
        <begin position="115"/>
        <end position="137"/>
    </location>
</feature>
<protein>
    <submittedName>
        <fullName evidence="12">Preprotein translocase subunit YajC</fullName>
    </submittedName>
</protein>
<reference evidence="12 13" key="1">
    <citation type="submission" date="2024-04" db="EMBL/GenBank/DDBJ databases">
        <title>Isolation of an actinomycete strain from pig manure.</title>
        <authorList>
            <person name="Gong T."/>
            <person name="Yu Z."/>
            <person name="An M."/>
            <person name="Wei C."/>
            <person name="Yang W."/>
            <person name="Liu L."/>
        </authorList>
    </citation>
    <scope>NUCLEOTIDE SEQUENCE [LARGE SCALE GENOMIC DNA]</scope>
    <source>
        <strain evidence="12 13">ZF39</strain>
    </source>
</reference>
<evidence type="ECO:0000313" key="13">
    <source>
        <dbReference type="Proteomes" id="UP001442841"/>
    </source>
</evidence>
<dbReference type="SMART" id="SM01323">
    <property type="entry name" value="YajC"/>
    <property type="match status" value="1"/>
</dbReference>
<keyword evidence="9 11" id="KW-0472">Membrane</keyword>
<dbReference type="RefSeq" id="WP_425308897.1">
    <property type="nucleotide sequence ID" value="NZ_CP154795.1"/>
</dbReference>
<keyword evidence="5 11" id="KW-0812">Transmembrane</keyword>
<evidence type="ECO:0000256" key="11">
    <source>
        <dbReference type="SAM" id="Phobius"/>
    </source>
</evidence>
<gene>
    <name evidence="12" type="primary">yajC</name>
    <name evidence="12" type="ORF">AADG42_09080</name>
</gene>
<feature type="transmembrane region" description="Helical" evidence="11">
    <location>
        <begin position="6"/>
        <end position="22"/>
    </location>
</feature>
<feature type="compositionally biased region" description="Acidic residues" evidence="10">
    <location>
        <begin position="105"/>
        <end position="114"/>
    </location>
</feature>
<comment type="subcellular location">
    <subcellularLocation>
        <location evidence="1">Cell membrane</location>
        <topology evidence="1">Single-pass membrane protein</topology>
    </subcellularLocation>
</comment>
<dbReference type="Pfam" id="PF02699">
    <property type="entry name" value="YajC"/>
    <property type="match status" value="1"/>
</dbReference>
<evidence type="ECO:0000256" key="10">
    <source>
        <dbReference type="SAM" id="MobiDB-lite"/>
    </source>
</evidence>
<evidence type="ECO:0000256" key="5">
    <source>
        <dbReference type="ARBA" id="ARBA00022692"/>
    </source>
</evidence>
<accession>A0ABZ3FN17</accession>
<dbReference type="EMBL" id="CP154795">
    <property type="protein sequence ID" value="XAN07438.1"/>
    <property type="molecule type" value="Genomic_DNA"/>
</dbReference>
<dbReference type="Proteomes" id="UP001442841">
    <property type="component" value="Chromosome"/>
</dbReference>
<keyword evidence="4" id="KW-1003">Cell membrane</keyword>
<evidence type="ECO:0000256" key="1">
    <source>
        <dbReference type="ARBA" id="ARBA00004162"/>
    </source>
</evidence>
<evidence type="ECO:0000256" key="3">
    <source>
        <dbReference type="ARBA" id="ARBA00022448"/>
    </source>
</evidence>
<name>A0ABZ3FN17_9ACTN</name>
<dbReference type="PANTHER" id="PTHR33909:SF1">
    <property type="entry name" value="SEC TRANSLOCON ACCESSORY COMPLEX SUBUNIT YAJC"/>
    <property type="match status" value="1"/>
</dbReference>
<evidence type="ECO:0000313" key="12">
    <source>
        <dbReference type="EMBL" id="XAN07438.1"/>
    </source>
</evidence>
<comment type="similarity">
    <text evidence="2">Belongs to the YajC family.</text>
</comment>
<keyword evidence="8" id="KW-0811">Translocation</keyword>
<dbReference type="PANTHER" id="PTHR33909">
    <property type="entry name" value="SEC TRANSLOCON ACCESSORY COMPLEX SUBUNIT YAJC"/>
    <property type="match status" value="1"/>
</dbReference>
<dbReference type="PRINTS" id="PR01853">
    <property type="entry name" value="YAJCTRNLCASE"/>
</dbReference>